<feature type="compositionally biased region" description="Basic and acidic residues" evidence="1">
    <location>
        <begin position="31"/>
        <end position="50"/>
    </location>
</feature>
<keyword evidence="2" id="KW-0472">Membrane</keyword>
<proteinExistence type="predicted"/>
<comment type="caution">
    <text evidence="3">The sequence shown here is derived from an EMBL/GenBank/DDBJ whole genome shotgun (WGS) entry which is preliminary data.</text>
</comment>
<evidence type="ECO:0000256" key="2">
    <source>
        <dbReference type="SAM" id="Phobius"/>
    </source>
</evidence>
<feature type="transmembrane region" description="Helical" evidence="2">
    <location>
        <begin position="486"/>
        <end position="509"/>
    </location>
</feature>
<protein>
    <submittedName>
        <fullName evidence="3">Uncharacterized protein</fullName>
    </submittedName>
</protein>
<keyword evidence="2" id="KW-0812">Transmembrane</keyword>
<feature type="region of interest" description="Disordered" evidence="1">
    <location>
        <begin position="341"/>
        <end position="456"/>
    </location>
</feature>
<feature type="compositionally biased region" description="Low complexity" evidence="1">
    <location>
        <begin position="78"/>
        <end position="96"/>
    </location>
</feature>
<name>A0ABV9MQS5_9MICC</name>
<evidence type="ECO:0000313" key="3">
    <source>
        <dbReference type="EMBL" id="MFC4717023.1"/>
    </source>
</evidence>
<keyword evidence="4" id="KW-1185">Reference proteome</keyword>
<keyword evidence="2" id="KW-1133">Transmembrane helix</keyword>
<feature type="compositionally biased region" description="Polar residues" evidence="1">
    <location>
        <begin position="216"/>
        <end position="232"/>
    </location>
</feature>
<feature type="region of interest" description="Disordered" evidence="1">
    <location>
        <begin position="313"/>
        <end position="332"/>
    </location>
</feature>
<evidence type="ECO:0000256" key="1">
    <source>
        <dbReference type="SAM" id="MobiDB-lite"/>
    </source>
</evidence>
<feature type="compositionally biased region" description="Low complexity" evidence="1">
    <location>
        <begin position="390"/>
        <end position="456"/>
    </location>
</feature>
<accession>A0ABV9MQS5</accession>
<gene>
    <name evidence="3" type="ORF">ACFO7V_12860</name>
</gene>
<feature type="compositionally biased region" description="Basic and acidic residues" evidence="1">
    <location>
        <begin position="259"/>
        <end position="269"/>
    </location>
</feature>
<feature type="compositionally biased region" description="Polar residues" evidence="1">
    <location>
        <begin position="240"/>
        <end position="253"/>
    </location>
</feature>
<dbReference type="Proteomes" id="UP001595884">
    <property type="component" value="Unassembled WGS sequence"/>
</dbReference>
<feature type="compositionally biased region" description="Basic and acidic residues" evidence="1">
    <location>
        <begin position="313"/>
        <end position="323"/>
    </location>
</feature>
<feature type="compositionally biased region" description="Basic and acidic residues" evidence="1">
    <location>
        <begin position="154"/>
        <end position="189"/>
    </location>
</feature>
<reference evidence="4" key="1">
    <citation type="journal article" date="2019" name="Int. J. Syst. Evol. Microbiol.">
        <title>The Global Catalogue of Microorganisms (GCM) 10K type strain sequencing project: providing services to taxonomists for standard genome sequencing and annotation.</title>
        <authorList>
            <consortium name="The Broad Institute Genomics Platform"/>
            <consortium name="The Broad Institute Genome Sequencing Center for Infectious Disease"/>
            <person name="Wu L."/>
            <person name="Ma J."/>
        </authorList>
    </citation>
    <scope>NUCLEOTIDE SEQUENCE [LARGE SCALE GENOMIC DNA]</scope>
    <source>
        <strain evidence="4">CGMCC 1.12849</strain>
    </source>
</reference>
<sequence length="514" mass="53863">MSDNTQPASSRRALREKRRAEMEAMLASSKAEQEAKKLADQQATEKKDVKPSAGASPADPKTAAPSDSKPSAKPEVKTPPAKAPAKPASVKAPVGKISSGVPDKSSTEAKKLAGKPAVAPKAGAAPKQATESKTAPSAPKPAVKPADSVVKPDSAAKPDESADKPMGERASLRRARDREALRERRRLEEEVGALTTNVPTVEPAEEPKPLTRRQLRLQSLADQNPGSANQKPNVAKPASKPNSTDDSPETTVMSVEEALAARRSHDPKTPVDPNLLNEDDGEIDLEVLAHQREMAARAAIISRRAAERERLRIENAKKGKEQPLSDPFTGALGNIREVEDRIAKTGVQGPKTESVSLDLDSSGKLSDKLKHNSQASKKPSVGKLPPKPAPKTVKPVVKPGSKVSPAKSAPAPAKPQAVPAPKPATTQAVKPAAKPQVKNADSNSQSTAQASAPQANVEMPRIEAVNAQGLQPLDAQTHGVRRANNMLIAMIAALSVGGAALIAGIVMLISSLSS</sequence>
<dbReference type="RefSeq" id="WP_346060319.1">
    <property type="nucleotide sequence ID" value="NZ_BAAAVQ010000118.1"/>
</dbReference>
<dbReference type="EMBL" id="JBHSHE010000059">
    <property type="protein sequence ID" value="MFC4717023.1"/>
    <property type="molecule type" value="Genomic_DNA"/>
</dbReference>
<evidence type="ECO:0000313" key="4">
    <source>
        <dbReference type="Proteomes" id="UP001595884"/>
    </source>
</evidence>
<organism evidence="3 4">
    <name type="scientific">Glutamicibacter bergerei</name>
    <dbReference type="NCBI Taxonomy" id="256702"/>
    <lineage>
        <taxon>Bacteria</taxon>
        <taxon>Bacillati</taxon>
        <taxon>Actinomycetota</taxon>
        <taxon>Actinomycetes</taxon>
        <taxon>Micrococcales</taxon>
        <taxon>Micrococcaceae</taxon>
        <taxon>Glutamicibacter</taxon>
    </lineage>
</organism>
<feature type="compositionally biased region" description="Low complexity" evidence="1">
    <location>
        <begin position="114"/>
        <end position="152"/>
    </location>
</feature>
<feature type="region of interest" description="Disordered" evidence="1">
    <location>
        <begin position="1"/>
        <end position="278"/>
    </location>
</feature>